<sequence>MAAGDAHAAAGQNAPARRPARASDPSVYPQSINAAAPAVDPDTRDISVSPSLSTSSADAMDIDIEHPHKRRRATIVGVQRVLDAPHLGREIDALSATQLVALSSELVRRVAGALPMLAAEAEHSAADVGGVGGSGERGDPLDLLFRHVKHAMLERQSSSAANINGAVISFPSSFPLDFSASSDESLPLPFTIRKQVPLLSSRPITDTVQALSLSEMSLLSRVSAAMQRIAPLSLAAREWDNVGILLEAAKPRVEASRVFMTIDLTPQTLSEALDDPNVGVIVSYHPPIFAAWKSLTMSNLKQSLVLKCAAAGVSIYSPHTSLDSCSNGINDWLAGLISEKDSAVVTPITPASVEDAMGQENVGSGRIVEFSTPQPLDTIVAAVKQKLGLDRIRVARAVCHSGEQQKMVSKVAICAGSGASVVGHVEADVYFTGEMGHHDMLAAISKGTSCILAEHSNSERGYLKAVLAKSLQQQLDSDNVDASTTIVVSLHDRDPVTIE</sequence>
<comment type="similarity">
    <text evidence="1">Belongs to the GTP cyclohydrolase I type 2/NIF3 family.</text>
</comment>
<organism evidence="4 5">
    <name type="scientific">Coemansia reversa (strain ATCC 12441 / NRRL 1564)</name>
    <dbReference type="NCBI Taxonomy" id="763665"/>
    <lineage>
        <taxon>Eukaryota</taxon>
        <taxon>Fungi</taxon>
        <taxon>Fungi incertae sedis</taxon>
        <taxon>Zoopagomycota</taxon>
        <taxon>Kickxellomycotina</taxon>
        <taxon>Kickxellomycetes</taxon>
        <taxon>Kickxellales</taxon>
        <taxon>Kickxellaceae</taxon>
        <taxon>Coemansia</taxon>
    </lineage>
</organism>
<feature type="compositionally biased region" description="Polar residues" evidence="3">
    <location>
        <begin position="46"/>
        <end position="57"/>
    </location>
</feature>
<reference evidence="4 5" key="1">
    <citation type="journal article" date="2015" name="Genome Biol. Evol.">
        <title>Phylogenomic analyses indicate that early fungi evolved digesting cell walls of algal ancestors of land plants.</title>
        <authorList>
            <person name="Chang Y."/>
            <person name="Wang S."/>
            <person name="Sekimoto S."/>
            <person name="Aerts A.L."/>
            <person name="Choi C."/>
            <person name="Clum A."/>
            <person name="LaButti K.M."/>
            <person name="Lindquist E.A."/>
            <person name="Yee Ngan C."/>
            <person name="Ohm R.A."/>
            <person name="Salamov A.A."/>
            <person name="Grigoriev I.V."/>
            <person name="Spatafora J.W."/>
            <person name="Berbee M.L."/>
        </authorList>
    </citation>
    <scope>NUCLEOTIDE SEQUENCE [LARGE SCALE GENOMIC DNA]</scope>
    <source>
        <strain evidence="4 5">NRRL 1564</strain>
    </source>
</reference>
<accession>A0A2G5B1H6</accession>
<feature type="binding site" evidence="2">
    <location>
        <position position="285"/>
    </location>
    <ligand>
        <name>a divalent metal cation</name>
        <dbReference type="ChEBI" id="CHEBI:60240"/>
        <label>1</label>
    </ligand>
</feature>
<dbReference type="AlphaFoldDB" id="A0A2G5B1H6"/>
<dbReference type="OrthoDB" id="3345469at2759"/>
<dbReference type="Gene3D" id="3.40.1390.30">
    <property type="entry name" value="NIF3 (NGG1p interacting factor 3)-like"/>
    <property type="match status" value="1"/>
</dbReference>
<evidence type="ECO:0000313" key="5">
    <source>
        <dbReference type="Proteomes" id="UP000242474"/>
    </source>
</evidence>
<evidence type="ECO:0000256" key="1">
    <source>
        <dbReference type="ARBA" id="ARBA00006964"/>
    </source>
</evidence>
<dbReference type="InterPro" id="IPR036069">
    <property type="entry name" value="DUF34/NIF3_sf"/>
</dbReference>
<protein>
    <submittedName>
        <fullName evidence="4">NIF3-domain-containing protein</fullName>
    </submittedName>
</protein>
<evidence type="ECO:0000256" key="2">
    <source>
        <dbReference type="PIRSR" id="PIRSR602678-1"/>
    </source>
</evidence>
<keyword evidence="5" id="KW-1185">Reference proteome</keyword>
<keyword evidence="2" id="KW-0479">Metal-binding</keyword>
<dbReference type="EMBL" id="KZ303562">
    <property type="protein sequence ID" value="PIA12862.1"/>
    <property type="molecule type" value="Genomic_DNA"/>
</dbReference>
<feature type="region of interest" description="Disordered" evidence="3">
    <location>
        <begin position="1"/>
        <end position="61"/>
    </location>
</feature>
<dbReference type="PANTHER" id="PTHR13799">
    <property type="entry name" value="NGG1 INTERACTING FACTOR 3"/>
    <property type="match status" value="1"/>
</dbReference>
<dbReference type="FunFam" id="3.40.1390.30:FF:000001">
    <property type="entry name" value="GTP cyclohydrolase 1 type 2"/>
    <property type="match status" value="1"/>
</dbReference>
<evidence type="ECO:0000256" key="3">
    <source>
        <dbReference type="SAM" id="MobiDB-lite"/>
    </source>
</evidence>
<evidence type="ECO:0000313" key="4">
    <source>
        <dbReference type="EMBL" id="PIA12862.1"/>
    </source>
</evidence>
<dbReference type="PANTHER" id="PTHR13799:SF13">
    <property type="entry name" value="NIF3-LIKE PROTEIN 1"/>
    <property type="match status" value="1"/>
</dbReference>
<gene>
    <name evidence="4" type="ORF">COEREDRAFT_83854</name>
</gene>
<dbReference type="GO" id="GO:0046872">
    <property type="term" value="F:metal ion binding"/>
    <property type="evidence" value="ECO:0007669"/>
    <property type="project" value="UniProtKB-KW"/>
</dbReference>
<feature type="compositionally biased region" description="Low complexity" evidence="3">
    <location>
        <begin position="1"/>
        <end position="17"/>
    </location>
</feature>
<dbReference type="Pfam" id="PF01784">
    <property type="entry name" value="DUF34_NIF3"/>
    <property type="match status" value="1"/>
</dbReference>
<feature type="binding site" evidence="2">
    <location>
        <position position="323"/>
    </location>
    <ligand>
        <name>a divalent metal cation</name>
        <dbReference type="ChEBI" id="CHEBI:60240"/>
        <label>1</label>
    </ligand>
</feature>
<feature type="binding site" evidence="2">
    <location>
        <position position="459"/>
    </location>
    <ligand>
        <name>a divalent metal cation</name>
        <dbReference type="ChEBI" id="CHEBI:60240"/>
        <label>1</label>
    </ligand>
</feature>
<proteinExistence type="inferred from homology"/>
<feature type="binding site" evidence="2">
    <location>
        <position position="455"/>
    </location>
    <ligand>
        <name>a divalent metal cation</name>
        <dbReference type="ChEBI" id="CHEBI:60240"/>
        <label>1</label>
    </ligand>
</feature>
<dbReference type="STRING" id="763665.A0A2G5B1H6"/>
<dbReference type="GO" id="GO:0005739">
    <property type="term" value="C:mitochondrion"/>
    <property type="evidence" value="ECO:0007669"/>
    <property type="project" value="TreeGrafter"/>
</dbReference>
<dbReference type="InterPro" id="IPR002678">
    <property type="entry name" value="DUF34/NIF3"/>
</dbReference>
<name>A0A2G5B1H6_COERN</name>
<dbReference type="SUPFAM" id="SSF102705">
    <property type="entry name" value="NIF3 (NGG1p interacting factor 3)-like"/>
    <property type="match status" value="1"/>
</dbReference>
<dbReference type="Proteomes" id="UP000242474">
    <property type="component" value="Unassembled WGS sequence"/>
</dbReference>
<dbReference type="NCBIfam" id="TIGR00486">
    <property type="entry name" value="YbgI_SA1388"/>
    <property type="match status" value="1"/>
</dbReference>